<dbReference type="EMBL" id="FUEG01000014">
    <property type="protein sequence ID" value="SJL11384.1"/>
    <property type="molecule type" value="Genomic_DNA"/>
</dbReference>
<organism evidence="2 3">
    <name type="scientific">Armillaria ostoyae</name>
    <name type="common">Armillaria root rot fungus</name>
    <dbReference type="NCBI Taxonomy" id="47428"/>
    <lineage>
        <taxon>Eukaryota</taxon>
        <taxon>Fungi</taxon>
        <taxon>Dikarya</taxon>
        <taxon>Basidiomycota</taxon>
        <taxon>Agaricomycotina</taxon>
        <taxon>Agaricomycetes</taxon>
        <taxon>Agaricomycetidae</taxon>
        <taxon>Agaricales</taxon>
        <taxon>Marasmiineae</taxon>
        <taxon>Physalacriaceae</taxon>
        <taxon>Armillaria</taxon>
    </lineage>
</organism>
<protein>
    <submittedName>
        <fullName evidence="2">Uncharacterized protein</fullName>
    </submittedName>
</protein>
<dbReference type="AlphaFoldDB" id="A0A284RRK8"/>
<accession>A0A284RRK8</accession>
<sequence length="72" mass="8334">MYRRPASKEDERSTGVRSERGAGDVAAAGAIQVHAVNFQFHSGMVPISRTKCENRDFNEEIWTWSRFERFEQ</sequence>
<evidence type="ECO:0000313" key="2">
    <source>
        <dbReference type="EMBL" id="SJL11384.1"/>
    </source>
</evidence>
<feature type="region of interest" description="Disordered" evidence="1">
    <location>
        <begin position="1"/>
        <end position="22"/>
    </location>
</feature>
<proteinExistence type="predicted"/>
<keyword evidence="3" id="KW-1185">Reference proteome</keyword>
<evidence type="ECO:0000313" key="3">
    <source>
        <dbReference type="Proteomes" id="UP000219338"/>
    </source>
</evidence>
<evidence type="ECO:0000256" key="1">
    <source>
        <dbReference type="SAM" id="MobiDB-lite"/>
    </source>
</evidence>
<dbReference type="Proteomes" id="UP000219338">
    <property type="component" value="Unassembled WGS sequence"/>
</dbReference>
<reference evidence="3" key="1">
    <citation type="journal article" date="2017" name="Nat. Ecol. Evol.">
        <title>Genome expansion and lineage-specific genetic innovations in the forest pathogenic fungi Armillaria.</title>
        <authorList>
            <person name="Sipos G."/>
            <person name="Prasanna A.N."/>
            <person name="Walter M.C."/>
            <person name="O'Connor E."/>
            <person name="Balint B."/>
            <person name="Krizsan K."/>
            <person name="Kiss B."/>
            <person name="Hess J."/>
            <person name="Varga T."/>
            <person name="Slot J."/>
            <person name="Riley R."/>
            <person name="Boka B."/>
            <person name="Rigling D."/>
            <person name="Barry K."/>
            <person name="Lee J."/>
            <person name="Mihaltcheva S."/>
            <person name="LaButti K."/>
            <person name="Lipzen A."/>
            <person name="Waldron R."/>
            <person name="Moloney N.M."/>
            <person name="Sperisen C."/>
            <person name="Kredics L."/>
            <person name="Vagvoelgyi C."/>
            <person name="Patrignani A."/>
            <person name="Fitzpatrick D."/>
            <person name="Nagy I."/>
            <person name="Doyle S."/>
            <person name="Anderson J.B."/>
            <person name="Grigoriev I.V."/>
            <person name="Gueldener U."/>
            <person name="Muensterkoetter M."/>
            <person name="Nagy L.G."/>
        </authorList>
    </citation>
    <scope>NUCLEOTIDE SEQUENCE [LARGE SCALE GENOMIC DNA]</scope>
    <source>
        <strain evidence="3">C18/9</strain>
    </source>
</reference>
<gene>
    <name evidence="2" type="ORF">ARMOST_14787</name>
</gene>
<name>A0A284RRK8_ARMOS</name>